<dbReference type="SUPFAM" id="SSF53756">
    <property type="entry name" value="UDP-Glycosyltransferase/glycogen phosphorylase"/>
    <property type="match status" value="1"/>
</dbReference>
<proteinExistence type="predicted"/>
<reference evidence="3" key="1">
    <citation type="journal article" date="2019" name="Int. J. Syst. Evol. Microbiol.">
        <title>The Global Catalogue of Microorganisms (GCM) 10K type strain sequencing project: providing services to taxonomists for standard genome sequencing and annotation.</title>
        <authorList>
            <consortium name="The Broad Institute Genomics Platform"/>
            <consortium name="The Broad Institute Genome Sequencing Center for Infectious Disease"/>
            <person name="Wu L."/>
            <person name="Ma J."/>
        </authorList>
    </citation>
    <scope>NUCLEOTIDE SEQUENCE [LARGE SCALE GENOMIC DNA]</scope>
    <source>
        <strain evidence="3">KCTC 32514</strain>
    </source>
</reference>
<evidence type="ECO:0000313" key="2">
    <source>
        <dbReference type="EMBL" id="MFD2916248.1"/>
    </source>
</evidence>
<dbReference type="Gene3D" id="3.40.50.2000">
    <property type="entry name" value="Glycogen Phosphorylase B"/>
    <property type="match status" value="2"/>
</dbReference>
<dbReference type="PANTHER" id="PTHR12526">
    <property type="entry name" value="GLYCOSYLTRANSFERASE"/>
    <property type="match status" value="1"/>
</dbReference>
<protein>
    <submittedName>
        <fullName evidence="2">Glycosyltransferase family 4 protein</fullName>
        <ecNumber evidence="2">2.4.-.-</ecNumber>
    </submittedName>
</protein>
<keyword evidence="2" id="KW-0808">Transferase</keyword>
<keyword evidence="3" id="KW-1185">Reference proteome</keyword>
<sequence length="335" mass="38366">MKKILYIGNKLQNKSSNLSSIHTLGQLLENEGFTMYYASSKSNRALRLLDMVLTFFRRAFSVEVVLIDTYSTYNFYYALIISQLCRVFNVDYISSLNGGNLPARLTKHPIMSGMIFNNSKCNVSPSEYLMSSFKHYGYNNVKHIPNTLNIEKYKYIEKEFTCPKLLWVRSFSKIYNPQLAIKVLKLLKETYPNAQLCMVGPDSDGSLKEVKDLALSLNVGVKITGKLTKQEWIMLAQDYNIFINTTNFDNTPLSVIEAMALGLPVISTNVGGMPFLIENQYNGILVEPNDEVQMVEAIIKIFNNDIQRNQIINNARLKAEEFDWQKVKKLWIDVL</sequence>
<organism evidence="2 3">
    <name type="scientific">Psychroserpens luteus</name>
    <dbReference type="NCBI Taxonomy" id="1434066"/>
    <lineage>
        <taxon>Bacteria</taxon>
        <taxon>Pseudomonadati</taxon>
        <taxon>Bacteroidota</taxon>
        <taxon>Flavobacteriia</taxon>
        <taxon>Flavobacteriales</taxon>
        <taxon>Flavobacteriaceae</taxon>
        <taxon>Psychroserpens</taxon>
    </lineage>
</organism>
<dbReference type="EC" id="2.4.-.-" evidence="2"/>
<dbReference type="GO" id="GO:0016757">
    <property type="term" value="F:glycosyltransferase activity"/>
    <property type="evidence" value="ECO:0007669"/>
    <property type="project" value="UniProtKB-KW"/>
</dbReference>
<dbReference type="RefSeq" id="WP_194508255.1">
    <property type="nucleotide sequence ID" value="NZ_JADILU010000004.1"/>
</dbReference>
<dbReference type="Proteomes" id="UP001597548">
    <property type="component" value="Unassembled WGS sequence"/>
</dbReference>
<dbReference type="InterPro" id="IPR001296">
    <property type="entry name" value="Glyco_trans_1"/>
</dbReference>
<feature type="domain" description="Glycosyl transferase family 1" evidence="1">
    <location>
        <begin position="163"/>
        <end position="316"/>
    </location>
</feature>
<evidence type="ECO:0000259" key="1">
    <source>
        <dbReference type="Pfam" id="PF00534"/>
    </source>
</evidence>
<keyword evidence="2" id="KW-0328">Glycosyltransferase</keyword>
<dbReference type="Pfam" id="PF00534">
    <property type="entry name" value="Glycos_transf_1"/>
    <property type="match status" value="1"/>
</dbReference>
<gene>
    <name evidence="2" type="ORF">ACFS29_11400</name>
</gene>
<evidence type="ECO:0000313" key="3">
    <source>
        <dbReference type="Proteomes" id="UP001597548"/>
    </source>
</evidence>
<dbReference type="EMBL" id="JBHUOS010000009">
    <property type="protein sequence ID" value="MFD2916248.1"/>
    <property type="molecule type" value="Genomic_DNA"/>
</dbReference>
<accession>A0ABW5ZW31</accession>
<comment type="caution">
    <text evidence="2">The sequence shown here is derived from an EMBL/GenBank/DDBJ whole genome shotgun (WGS) entry which is preliminary data.</text>
</comment>
<name>A0ABW5ZW31_9FLAO</name>
<dbReference type="CDD" id="cd03801">
    <property type="entry name" value="GT4_PimA-like"/>
    <property type="match status" value="1"/>
</dbReference>